<evidence type="ECO:0000313" key="2">
    <source>
        <dbReference type="EMBL" id="SVA05094.1"/>
    </source>
</evidence>
<gene>
    <name evidence="2" type="ORF">METZ01_LOCUS57948</name>
</gene>
<dbReference type="EMBL" id="UINC01003299">
    <property type="protein sequence ID" value="SVA05094.1"/>
    <property type="molecule type" value="Genomic_DNA"/>
</dbReference>
<evidence type="ECO:0000256" key="1">
    <source>
        <dbReference type="SAM" id="MobiDB-lite"/>
    </source>
</evidence>
<feature type="region of interest" description="Disordered" evidence="1">
    <location>
        <begin position="372"/>
        <end position="431"/>
    </location>
</feature>
<reference evidence="2" key="1">
    <citation type="submission" date="2018-05" db="EMBL/GenBank/DDBJ databases">
        <authorList>
            <person name="Lanie J.A."/>
            <person name="Ng W.-L."/>
            <person name="Kazmierczak K.M."/>
            <person name="Andrzejewski T.M."/>
            <person name="Davidsen T.M."/>
            <person name="Wayne K.J."/>
            <person name="Tettelin H."/>
            <person name="Glass J.I."/>
            <person name="Rusch D."/>
            <person name="Podicherti R."/>
            <person name="Tsui H.-C.T."/>
            <person name="Winkler M.E."/>
        </authorList>
    </citation>
    <scope>NUCLEOTIDE SEQUENCE</scope>
</reference>
<name>A0A381SNU3_9ZZZZ</name>
<feature type="non-terminal residue" evidence="2">
    <location>
        <position position="1"/>
    </location>
</feature>
<proteinExistence type="predicted"/>
<accession>A0A381SNU3</accession>
<feature type="non-terminal residue" evidence="2">
    <location>
        <position position="431"/>
    </location>
</feature>
<dbReference type="AlphaFoldDB" id="A0A381SNU3"/>
<sequence length="431" mass="47930">MYNDQDLTSLPDDQNEVYGAINEKVDNQVKYDSLAPTLGDFLASVKKDDPEESSDIKRVAVPNMNKEMESVTWADEAGFTQVNLGEYISKETENDSVQSPIPEKDKGLSTFTKTVQEALIPTIVDVDTTLDMQSENEIDLYYVLAMTPASETKDRYIFDGEAPFGVAVNQVPPMGKATHFQHGVSANLANLKRGESYDFAYSLRDARLDSITTLTMVHDMQTNVVFMSISPTQDSLSQSYQPEAFDPKLFEFPNYFFEGFPTSLDMDFTDKLIRFSFDGVEDSTYQGIYLSSTTPSTPSQSLAVFMDDGTLQAVRGEVTVRANGSKKVTTEFDLVGTVEPAVMFSRLIQELFPDELKIKLLQGASLEEPLFGPAGKLPKITREPRLPAAEPDQVNPEIPIEPKQSNVPEELEISTEDQSITESKTSETQED</sequence>
<organism evidence="2">
    <name type="scientific">marine metagenome</name>
    <dbReference type="NCBI Taxonomy" id="408172"/>
    <lineage>
        <taxon>unclassified sequences</taxon>
        <taxon>metagenomes</taxon>
        <taxon>ecological metagenomes</taxon>
    </lineage>
</organism>
<protein>
    <submittedName>
        <fullName evidence="2">Uncharacterized protein</fullName>
    </submittedName>
</protein>